<keyword evidence="2" id="KW-1185">Reference proteome</keyword>
<dbReference type="EMBL" id="AEUU02000001">
    <property type="protein sequence ID" value="EGJ27728.1"/>
    <property type="molecule type" value="Genomic_DNA"/>
</dbReference>
<proteinExistence type="predicted"/>
<accession>A0ABN0CWZ1</accession>
<comment type="caution">
    <text evidence="1">The sequence shown here is derived from an EMBL/GenBank/DDBJ whole genome shotgun (WGS) entry which is preliminary data.</text>
</comment>
<evidence type="ECO:0000313" key="2">
    <source>
        <dbReference type="Proteomes" id="UP000005356"/>
    </source>
</evidence>
<reference evidence="1 2" key="1">
    <citation type="journal article" date="2014" name="Int. J. Syst. Evol. Microbiol.">
        <title>Phylogenomics and the dynamic genome evolution of the genus Streptococcus.</title>
        <authorList>
            <consortium name="The Broad Institute Genome Sequencing Platform"/>
            <person name="Richards V.P."/>
            <person name="Palmer S.R."/>
            <person name="Pavinski Bitar P.D."/>
            <person name="Qin X."/>
            <person name="Weinstock G.M."/>
            <person name="Highlander S.K."/>
            <person name="Town C.D."/>
            <person name="Burne R.A."/>
            <person name="Stanhope M.J."/>
        </authorList>
    </citation>
    <scope>NUCLEOTIDE SEQUENCE [LARGE SCALE GENOMIC DNA]</scope>
    <source>
        <strain evidence="1 2">Jelinkova 176</strain>
    </source>
</reference>
<dbReference type="Proteomes" id="UP000005356">
    <property type="component" value="Unassembled WGS sequence"/>
</dbReference>
<name>A0ABN0CWZ1_STRPO</name>
<organism evidence="1 2">
    <name type="scientific">Streptococcus porcinus str. Jelinkova 176</name>
    <dbReference type="NCBI Taxonomy" id="873448"/>
    <lineage>
        <taxon>Bacteria</taxon>
        <taxon>Bacillati</taxon>
        <taxon>Bacillota</taxon>
        <taxon>Bacilli</taxon>
        <taxon>Lactobacillales</taxon>
        <taxon>Streptococcaceae</taxon>
        <taxon>Streptococcus</taxon>
    </lineage>
</organism>
<sequence>MFFPLPYVDLQTNPRATSPQSVRDEYLSTNDKPILTKKAGKSKRILLYDKKPALNLVQD</sequence>
<gene>
    <name evidence="1" type="ORF">STRPO_1306</name>
</gene>
<protein>
    <submittedName>
        <fullName evidence="1">Conserved domain protein</fullName>
    </submittedName>
</protein>
<evidence type="ECO:0000313" key="1">
    <source>
        <dbReference type="EMBL" id="EGJ27728.1"/>
    </source>
</evidence>